<evidence type="ECO:0000313" key="15">
    <source>
        <dbReference type="EMBL" id="OHU91072.1"/>
    </source>
</evidence>
<comment type="subunit">
    <text evidence="5 13 14">Homodimer.</text>
</comment>
<comment type="similarity">
    <text evidence="4 13 14">Belongs to the triosephosphate isomerase family.</text>
</comment>
<dbReference type="SUPFAM" id="SSF51351">
    <property type="entry name" value="Triosephosphate isomerase (TIM)"/>
    <property type="match status" value="1"/>
</dbReference>
<keyword evidence="11 13" id="KW-0413">Isomerase</keyword>
<dbReference type="GO" id="GO:0019563">
    <property type="term" value="P:glycerol catabolic process"/>
    <property type="evidence" value="ECO:0007669"/>
    <property type="project" value="TreeGrafter"/>
</dbReference>
<comment type="pathway">
    <text evidence="2 13 14">Carbohydrate biosynthesis; gluconeogenesis.</text>
</comment>
<dbReference type="EMBL" id="MKJU01000025">
    <property type="protein sequence ID" value="OHU91072.1"/>
    <property type="molecule type" value="Genomic_DNA"/>
</dbReference>
<comment type="pathway">
    <text evidence="3">Carbohydrate metabolism; erythritol degradation.</text>
</comment>
<reference evidence="15 16" key="1">
    <citation type="submission" date="2016-09" db="EMBL/GenBank/DDBJ databases">
        <title>Pseudoalteromonas amylolytica sp. nov., isolated from the surface seawater.</title>
        <authorList>
            <person name="Wu Y.-H."/>
            <person name="Cheng H."/>
            <person name="Jin X.-B."/>
            <person name="Wang C.-S."/>
            <person name="Xu X.-W."/>
        </authorList>
    </citation>
    <scope>NUCLEOTIDE SEQUENCE [LARGE SCALE GENOMIC DNA]</scope>
    <source>
        <strain evidence="15 16">JW1</strain>
    </source>
</reference>
<evidence type="ECO:0000256" key="13">
    <source>
        <dbReference type="HAMAP-Rule" id="MF_00147"/>
    </source>
</evidence>
<comment type="pathway">
    <text evidence="13 14">Carbohydrate degradation; glycolysis; D-glyceraldehyde 3-phosphate from glycerone phosphate: step 1/1.</text>
</comment>
<dbReference type="InterPro" id="IPR022896">
    <property type="entry name" value="TrioseP_Isoase_bac/euk"/>
</dbReference>
<feature type="binding site" evidence="13">
    <location>
        <position position="169"/>
    </location>
    <ligand>
        <name>substrate</name>
    </ligand>
</feature>
<dbReference type="GO" id="GO:0006096">
    <property type="term" value="P:glycolytic process"/>
    <property type="evidence" value="ECO:0007669"/>
    <property type="project" value="UniProtKB-UniRule"/>
</dbReference>
<dbReference type="InterPro" id="IPR020861">
    <property type="entry name" value="Triosephosphate_isomerase_AS"/>
</dbReference>
<organism evidence="15 16">
    <name type="scientific">Pseudoalteromonas amylolytica</name>
    <dbReference type="NCBI Taxonomy" id="1859457"/>
    <lineage>
        <taxon>Bacteria</taxon>
        <taxon>Pseudomonadati</taxon>
        <taxon>Pseudomonadota</taxon>
        <taxon>Gammaproteobacteria</taxon>
        <taxon>Alteromonadales</taxon>
        <taxon>Pseudoalteromonadaceae</taxon>
        <taxon>Pseudoalteromonas</taxon>
    </lineage>
</organism>
<evidence type="ECO:0000256" key="9">
    <source>
        <dbReference type="ARBA" id="ARBA00022490"/>
    </source>
</evidence>
<evidence type="ECO:0000256" key="11">
    <source>
        <dbReference type="ARBA" id="ARBA00023235"/>
    </source>
</evidence>
<dbReference type="InterPro" id="IPR035990">
    <property type="entry name" value="TIM_sf"/>
</dbReference>
<gene>
    <name evidence="13" type="primary">tpiA</name>
    <name evidence="15" type="ORF">BET10_09400</name>
</gene>
<evidence type="ECO:0000256" key="12">
    <source>
        <dbReference type="ARBA" id="ARBA00055680"/>
    </source>
</evidence>
<dbReference type="NCBIfam" id="TIGR00419">
    <property type="entry name" value="tim"/>
    <property type="match status" value="1"/>
</dbReference>
<evidence type="ECO:0000256" key="7">
    <source>
        <dbReference type="ARBA" id="ARBA00019397"/>
    </source>
</evidence>
<dbReference type="Gene3D" id="3.20.20.70">
    <property type="entry name" value="Aldolase class I"/>
    <property type="match status" value="1"/>
</dbReference>
<dbReference type="EC" id="5.3.1.1" evidence="6 13"/>
<dbReference type="RefSeq" id="WP_070984617.1">
    <property type="nucleotide sequence ID" value="NZ_MKJU01000025.1"/>
</dbReference>
<protein>
    <recommendedName>
        <fullName evidence="7 13">Triosephosphate isomerase</fullName>
        <shortName evidence="13">TIM</shortName>
        <shortName evidence="13">TPI</shortName>
        <ecNumber evidence="6 13">5.3.1.1</ecNumber>
    </recommendedName>
    <alternativeName>
        <fullName evidence="13">Triose-phosphate isomerase</fullName>
    </alternativeName>
</protein>
<evidence type="ECO:0000256" key="5">
    <source>
        <dbReference type="ARBA" id="ARBA00011738"/>
    </source>
</evidence>
<dbReference type="PANTHER" id="PTHR21139:SF42">
    <property type="entry name" value="TRIOSEPHOSPHATE ISOMERASE"/>
    <property type="match status" value="1"/>
</dbReference>
<feature type="active site" description="Proton acceptor" evidence="13">
    <location>
        <position position="163"/>
    </location>
</feature>
<dbReference type="PANTHER" id="PTHR21139">
    <property type="entry name" value="TRIOSEPHOSPHATE ISOMERASE"/>
    <property type="match status" value="1"/>
</dbReference>
<evidence type="ECO:0000256" key="6">
    <source>
        <dbReference type="ARBA" id="ARBA00011940"/>
    </source>
</evidence>
<feature type="active site" description="Electrophile" evidence="13">
    <location>
        <position position="91"/>
    </location>
</feature>
<dbReference type="PROSITE" id="PS51440">
    <property type="entry name" value="TIM_2"/>
    <property type="match status" value="1"/>
</dbReference>
<evidence type="ECO:0000256" key="8">
    <source>
        <dbReference type="ARBA" id="ARBA00022432"/>
    </source>
</evidence>
<dbReference type="InterPro" id="IPR000652">
    <property type="entry name" value="Triosephosphate_isomerase"/>
</dbReference>
<name>A0A1S1MU61_9GAMM</name>
<dbReference type="AlphaFoldDB" id="A0A1S1MU61"/>
<dbReference type="PROSITE" id="PS00171">
    <property type="entry name" value="TIM_1"/>
    <property type="match status" value="1"/>
</dbReference>
<keyword evidence="8 13" id="KW-0312">Gluconeogenesis</keyword>
<feature type="binding site" evidence="13">
    <location>
        <begin position="11"/>
        <end position="13"/>
    </location>
    <ligand>
        <name>substrate</name>
    </ligand>
</feature>
<dbReference type="CDD" id="cd00311">
    <property type="entry name" value="TIM"/>
    <property type="match status" value="1"/>
</dbReference>
<evidence type="ECO:0000313" key="16">
    <source>
        <dbReference type="Proteomes" id="UP000179786"/>
    </source>
</evidence>
<dbReference type="OrthoDB" id="9809429at2"/>
<dbReference type="InterPro" id="IPR013785">
    <property type="entry name" value="Aldolase_TIM"/>
</dbReference>
<evidence type="ECO:0000256" key="14">
    <source>
        <dbReference type="RuleBase" id="RU363013"/>
    </source>
</evidence>
<evidence type="ECO:0000256" key="4">
    <source>
        <dbReference type="ARBA" id="ARBA00007422"/>
    </source>
</evidence>
<dbReference type="Pfam" id="PF00121">
    <property type="entry name" value="TIM"/>
    <property type="match status" value="1"/>
</dbReference>
<dbReference type="GO" id="GO:0005829">
    <property type="term" value="C:cytosol"/>
    <property type="evidence" value="ECO:0007669"/>
    <property type="project" value="TreeGrafter"/>
</dbReference>
<keyword evidence="9 13" id="KW-0963">Cytoplasm</keyword>
<evidence type="ECO:0000256" key="1">
    <source>
        <dbReference type="ARBA" id="ARBA00000474"/>
    </source>
</evidence>
<evidence type="ECO:0000256" key="10">
    <source>
        <dbReference type="ARBA" id="ARBA00023152"/>
    </source>
</evidence>
<feature type="binding site" evidence="13">
    <location>
        <begin position="229"/>
        <end position="230"/>
    </location>
    <ligand>
        <name>substrate</name>
    </ligand>
</feature>
<comment type="catalytic activity">
    <reaction evidence="1 13 14">
        <text>D-glyceraldehyde 3-phosphate = dihydroxyacetone phosphate</text>
        <dbReference type="Rhea" id="RHEA:18585"/>
        <dbReference type="ChEBI" id="CHEBI:57642"/>
        <dbReference type="ChEBI" id="CHEBI:59776"/>
        <dbReference type="EC" id="5.3.1.1"/>
    </reaction>
</comment>
<evidence type="ECO:0000256" key="3">
    <source>
        <dbReference type="ARBA" id="ARBA00004939"/>
    </source>
</evidence>
<feature type="binding site" evidence="13">
    <location>
        <position position="208"/>
    </location>
    <ligand>
        <name>substrate</name>
    </ligand>
</feature>
<dbReference type="UniPathway" id="UPA00138"/>
<dbReference type="GO" id="GO:0046166">
    <property type="term" value="P:glyceraldehyde-3-phosphate biosynthetic process"/>
    <property type="evidence" value="ECO:0007669"/>
    <property type="project" value="TreeGrafter"/>
</dbReference>
<sequence>MAQRKPIVAGNWKMNGSLELVSEICGEVEKHNNADVDVIIFPPALLLKDVVNKGVMAGTQTISEFDSGAYTGEIHAKLAHEIGAKYTLVGHSERRSLFSESNQQVADKFAKAQQFGLTPILCVGETEQQRDAGKTEEVVAEQIKAVIDKLGVAALNNSVIAYEPVWAIGTGKTATPEQAQTVHKFIRHMLSSYDEQVAQTLRILYGGSVNEKNSESLFAQADIDGGLIGGASLQKDAFISICKSALGNV</sequence>
<keyword evidence="10 13" id="KW-0324">Glycolysis</keyword>
<dbReference type="FunFam" id="3.20.20.70:FF:000020">
    <property type="entry name" value="Triosephosphate isomerase"/>
    <property type="match status" value="1"/>
</dbReference>
<accession>A0A1S1MU61</accession>
<dbReference type="UniPathway" id="UPA00109">
    <property type="reaction ID" value="UER00189"/>
</dbReference>
<keyword evidence="16" id="KW-1185">Reference proteome</keyword>
<dbReference type="GO" id="GO:0004807">
    <property type="term" value="F:triose-phosphate isomerase activity"/>
    <property type="evidence" value="ECO:0007669"/>
    <property type="project" value="UniProtKB-UniRule"/>
</dbReference>
<dbReference type="Proteomes" id="UP000179786">
    <property type="component" value="Unassembled WGS sequence"/>
</dbReference>
<dbReference type="GO" id="GO:0006094">
    <property type="term" value="P:gluconeogenesis"/>
    <property type="evidence" value="ECO:0007669"/>
    <property type="project" value="UniProtKB-UniRule"/>
</dbReference>
<dbReference type="STRING" id="1859457.BET10_09400"/>
<dbReference type="HAMAP" id="MF_00147_B">
    <property type="entry name" value="TIM_B"/>
    <property type="match status" value="1"/>
</dbReference>
<comment type="caution">
    <text evidence="15">The sequence shown here is derived from an EMBL/GenBank/DDBJ whole genome shotgun (WGS) entry which is preliminary data.</text>
</comment>
<comment type="function">
    <text evidence="12 13">Involved in the gluconeogenesis. Catalyzes stereospecifically the conversion of dihydroxyacetone phosphate (DHAP) to D-glyceraldehyde-3-phosphate (G3P).</text>
</comment>
<proteinExistence type="inferred from homology"/>
<comment type="subcellular location">
    <subcellularLocation>
        <location evidence="13 14">Cytoplasm</location>
    </subcellularLocation>
</comment>
<evidence type="ECO:0000256" key="2">
    <source>
        <dbReference type="ARBA" id="ARBA00004742"/>
    </source>
</evidence>